<dbReference type="EMBL" id="JABBWG010000048">
    <property type="protein sequence ID" value="KAG1806088.1"/>
    <property type="molecule type" value="Genomic_DNA"/>
</dbReference>
<gene>
    <name evidence="1" type="ORF">BJ212DRAFT_1449446</name>
</gene>
<accession>A0A9P7DXV8</accession>
<reference evidence="1" key="1">
    <citation type="journal article" date="2020" name="New Phytol.">
        <title>Comparative genomics reveals dynamic genome evolution in host specialist ectomycorrhizal fungi.</title>
        <authorList>
            <person name="Lofgren L.A."/>
            <person name="Nguyen N.H."/>
            <person name="Vilgalys R."/>
            <person name="Ruytinx J."/>
            <person name="Liao H.L."/>
            <person name="Branco S."/>
            <person name="Kuo A."/>
            <person name="LaButti K."/>
            <person name="Lipzen A."/>
            <person name="Andreopoulos W."/>
            <person name="Pangilinan J."/>
            <person name="Riley R."/>
            <person name="Hundley H."/>
            <person name="Na H."/>
            <person name="Barry K."/>
            <person name="Grigoriev I.V."/>
            <person name="Stajich J.E."/>
            <person name="Kennedy P.G."/>
        </authorList>
    </citation>
    <scope>NUCLEOTIDE SEQUENCE</scope>
    <source>
        <strain evidence="1">MN1</strain>
    </source>
</reference>
<dbReference type="RefSeq" id="XP_041187609.1">
    <property type="nucleotide sequence ID" value="XM_041338693.1"/>
</dbReference>
<dbReference type="GeneID" id="64632709"/>
<dbReference type="OrthoDB" id="3232941at2759"/>
<dbReference type="AlphaFoldDB" id="A0A9P7DXV8"/>
<name>A0A9P7DXV8_9AGAM</name>
<comment type="caution">
    <text evidence="1">The sequence shown here is derived from an EMBL/GenBank/DDBJ whole genome shotgun (WGS) entry which is preliminary data.</text>
</comment>
<protein>
    <submittedName>
        <fullName evidence="1">Uncharacterized protein</fullName>
    </submittedName>
</protein>
<organism evidence="1 2">
    <name type="scientific">Suillus subaureus</name>
    <dbReference type="NCBI Taxonomy" id="48587"/>
    <lineage>
        <taxon>Eukaryota</taxon>
        <taxon>Fungi</taxon>
        <taxon>Dikarya</taxon>
        <taxon>Basidiomycota</taxon>
        <taxon>Agaricomycotina</taxon>
        <taxon>Agaricomycetes</taxon>
        <taxon>Agaricomycetidae</taxon>
        <taxon>Boletales</taxon>
        <taxon>Suillineae</taxon>
        <taxon>Suillaceae</taxon>
        <taxon>Suillus</taxon>
    </lineage>
</organism>
<evidence type="ECO:0000313" key="1">
    <source>
        <dbReference type="EMBL" id="KAG1806088.1"/>
    </source>
</evidence>
<dbReference type="Pfam" id="PF18759">
    <property type="entry name" value="Plavaka"/>
    <property type="match status" value="1"/>
</dbReference>
<keyword evidence="2" id="KW-1185">Reference proteome</keyword>
<dbReference type="InterPro" id="IPR041078">
    <property type="entry name" value="Plavaka"/>
</dbReference>
<sequence>MQEPAVIKGILEKQKTGHHPAEFEEFGLCNVYAPFWANLPHSNIFLAFTPNLLHQLHKGIFKDHLVKWCLDIVGGEEMDAQFKVMPDYPGLQHFKKGISMVKQWTGTEHKEMHTLAIFHANKDTLQELNVHKHFNIPKLHQLSHYVQSILLFGTMDGFNSELPERLHINFAKEVYRASNKHDYEEQMALWLQCQEAVFLCGSYLSWLLEHSAPCHCTWCIHVPPSP</sequence>
<proteinExistence type="predicted"/>
<evidence type="ECO:0000313" key="2">
    <source>
        <dbReference type="Proteomes" id="UP000807769"/>
    </source>
</evidence>
<dbReference type="Proteomes" id="UP000807769">
    <property type="component" value="Unassembled WGS sequence"/>
</dbReference>